<comment type="subunit">
    <text evidence="3">Homodimer.</text>
</comment>
<keyword evidence="6 13" id="KW-0808">Transferase</keyword>
<proteinExistence type="inferred from homology"/>
<dbReference type="PANTHER" id="PTHR11712">
    <property type="entry name" value="POLYKETIDE SYNTHASE-RELATED"/>
    <property type="match status" value="1"/>
</dbReference>
<gene>
    <name evidence="15" type="ORF">QWI33_25410</name>
</gene>
<dbReference type="InterPro" id="IPR014031">
    <property type="entry name" value="Ketoacyl_synth_C"/>
</dbReference>
<dbReference type="InterPro" id="IPR014030">
    <property type="entry name" value="Ketoacyl_synth_N"/>
</dbReference>
<reference evidence="15" key="1">
    <citation type="submission" date="2023-06" db="EMBL/GenBank/DDBJ databases">
        <title>Gycomyces niveus sp.nov., a novel actinomycete isolated from soil in Shouguang.</title>
        <authorList>
            <person name="Yang X."/>
            <person name="Zhao J."/>
        </authorList>
    </citation>
    <scope>NUCLEOTIDE SEQUENCE</scope>
    <source>
        <strain evidence="15">NEAU C2</strain>
    </source>
</reference>
<keyword evidence="16" id="KW-1185">Reference proteome</keyword>
<dbReference type="Pfam" id="PF02801">
    <property type="entry name" value="Ketoacyl-synt_C"/>
    <property type="match status" value="1"/>
</dbReference>
<keyword evidence="7 15" id="KW-0012">Acyltransferase</keyword>
<dbReference type="SMART" id="SM00825">
    <property type="entry name" value="PKS_KS"/>
    <property type="match status" value="1"/>
</dbReference>
<dbReference type="EMBL" id="JAUEMJ010000011">
    <property type="protein sequence ID" value="MDN3243085.1"/>
    <property type="molecule type" value="Genomic_DNA"/>
</dbReference>
<comment type="similarity">
    <text evidence="2 13">Belongs to the thiolase-like superfamily. Beta-ketoacyl-ACP synthases family.</text>
</comment>
<organism evidence="15 16">
    <name type="scientific">Glycomyces tritici</name>
    <dbReference type="NCBI Taxonomy" id="2665176"/>
    <lineage>
        <taxon>Bacteria</taxon>
        <taxon>Bacillati</taxon>
        <taxon>Actinomycetota</taxon>
        <taxon>Actinomycetes</taxon>
        <taxon>Glycomycetales</taxon>
        <taxon>Glycomycetaceae</taxon>
        <taxon>Glycomyces</taxon>
    </lineage>
</organism>
<evidence type="ECO:0000256" key="10">
    <source>
        <dbReference type="ARBA" id="ARBA00042143"/>
    </source>
</evidence>
<evidence type="ECO:0000313" key="15">
    <source>
        <dbReference type="EMBL" id="MDN3243085.1"/>
    </source>
</evidence>
<evidence type="ECO:0000256" key="1">
    <source>
        <dbReference type="ARBA" id="ARBA00004496"/>
    </source>
</evidence>
<keyword evidence="5" id="KW-0963">Cytoplasm</keyword>
<evidence type="ECO:0000256" key="11">
    <source>
        <dbReference type="ARBA" id="ARBA00048121"/>
    </source>
</evidence>
<dbReference type="InterPro" id="IPR000794">
    <property type="entry name" value="Beta-ketoacyl_synthase"/>
</dbReference>
<feature type="domain" description="Ketosynthase family 3 (KS3)" evidence="14">
    <location>
        <begin position="1"/>
        <end position="398"/>
    </location>
</feature>
<dbReference type="GO" id="GO:0016746">
    <property type="term" value="F:acyltransferase activity"/>
    <property type="evidence" value="ECO:0007669"/>
    <property type="project" value="UniProtKB-KW"/>
</dbReference>
<evidence type="ECO:0000259" key="14">
    <source>
        <dbReference type="PROSITE" id="PS52004"/>
    </source>
</evidence>
<evidence type="ECO:0000256" key="13">
    <source>
        <dbReference type="RuleBase" id="RU003694"/>
    </source>
</evidence>
<comment type="catalytic activity">
    <reaction evidence="12">
        <text>a fatty acyl-[ACP] + malonyl-[ACP] + H(+) = a 3-oxoacyl-[ACP] + holo-[ACP] + CO2</text>
        <dbReference type="Rhea" id="RHEA:22836"/>
        <dbReference type="Rhea" id="RHEA-COMP:9623"/>
        <dbReference type="Rhea" id="RHEA-COMP:9685"/>
        <dbReference type="Rhea" id="RHEA-COMP:9916"/>
        <dbReference type="Rhea" id="RHEA-COMP:14125"/>
        <dbReference type="ChEBI" id="CHEBI:15378"/>
        <dbReference type="ChEBI" id="CHEBI:16526"/>
        <dbReference type="ChEBI" id="CHEBI:64479"/>
        <dbReference type="ChEBI" id="CHEBI:78449"/>
        <dbReference type="ChEBI" id="CHEBI:78776"/>
        <dbReference type="ChEBI" id="CHEBI:138651"/>
        <dbReference type="EC" id="2.3.1.41"/>
    </reaction>
    <physiologicalReaction direction="left-to-right" evidence="12">
        <dbReference type="Rhea" id="RHEA:22837"/>
    </physiologicalReaction>
</comment>
<accession>A0ABT7YWR7</accession>
<protein>
    <recommendedName>
        <fullName evidence="8">3-oxoacyl-[acyl-carrier-protein] synthase 1</fullName>
        <ecNumber evidence="4">2.3.1.41</ecNumber>
    </recommendedName>
    <alternativeName>
        <fullName evidence="9">3-oxoacyl-[acyl-carrier-protein] synthase I</fullName>
    </alternativeName>
    <alternativeName>
        <fullName evidence="10">Beta-ketoacyl-ACP synthase I</fullName>
    </alternativeName>
</protein>
<dbReference type="PROSITE" id="PS52004">
    <property type="entry name" value="KS3_2"/>
    <property type="match status" value="1"/>
</dbReference>
<dbReference type="InterPro" id="IPR020841">
    <property type="entry name" value="PKS_Beta-ketoAc_synthase_dom"/>
</dbReference>
<dbReference type="EC" id="2.3.1.41" evidence="4"/>
<evidence type="ECO:0000256" key="9">
    <source>
        <dbReference type="ARBA" id="ARBA00041620"/>
    </source>
</evidence>
<dbReference type="InterPro" id="IPR016039">
    <property type="entry name" value="Thiolase-like"/>
</dbReference>
<evidence type="ECO:0000256" key="2">
    <source>
        <dbReference type="ARBA" id="ARBA00008467"/>
    </source>
</evidence>
<dbReference type="PANTHER" id="PTHR11712:SF306">
    <property type="entry name" value="3-OXOACYL-[ACYL-CARRIER-PROTEIN] SYNTHASE 1"/>
    <property type="match status" value="1"/>
</dbReference>
<dbReference type="CDD" id="cd00834">
    <property type="entry name" value="KAS_I_II"/>
    <property type="match status" value="1"/>
</dbReference>
<comment type="caution">
    <text evidence="15">The sequence shown here is derived from an EMBL/GenBank/DDBJ whole genome shotgun (WGS) entry which is preliminary data.</text>
</comment>
<dbReference type="Proteomes" id="UP001171902">
    <property type="component" value="Unassembled WGS sequence"/>
</dbReference>
<sequence length="399" mass="41020">MRRAVITGLGPVSAIGTGREAFAEALMTGRSGRRDVTAFDTSGYRIHHACDIPDFDPRHWIERLDPADVGRSAALAVAGARLALADAGLAHEALADREVLIAVGVSDCEAADEDRLAEQAVRHGPRGFDPATAARFATPASTQVAAELDLPHAETIDIAAACAAGNHAIAHGLDAIRLGEADIVLCGGADAFGRRMFTGFHRVKTLAPDACRPFDADRAGTITGEGAGVLVLEERDRALERGATVHGEVLGAAVNCDALHPVAPDRDSVAACIGLALADAGLEPADVDAICAHGTGTPANDVNEASAARLVFGDRLPPMTAVKSMLGHAMGASSALGAIASALAIGAQYLPPTINHRRTDPACAVDCVPNTGRPARLDVVENHGFGFGGTNAVVLIGRH</sequence>
<comment type="subcellular location">
    <subcellularLocation>
        <location evidence="1">Cytoplasm</location>
    </subcellularLocation>
</comment>
<evidence type="ECO:0000256" key="5">
    <source>
        <dbReference type="ARBA" id="ARBA00022490"/>
    </source>
</evidence>
<evidence type="ECO:0000256" key="8">
    <source>
        <dbReference type="ARBA" id="ARBA00039450"/>
    </source>
</evidence>
<dbReference type="Pfam" id="PF00109">
    <property type="entry name" value="ketoacyl-synt"/>
    <property type="match status" value="1"/>
</dbReference>
<evidence type="ECO:0000256" key="3">
    <source>
        <dbReference type="ARBA" id="ARBA00011738"/>
    </source>
</evidence>
<name>A0ABT7YWR7_9ACTN</name>
<dbReference type="RefSeq" id="WP_289959644.1">
    <property type="nucleotide sequence ID" value="NZ_JAUEMJ010000011.1"/>
</dbReference>
<dbReference type="Gene3D" id="3.40.47.10">
    <property type="match status" value="2"/>
</dbReference>
<evidence type="ECO:0000256" key="6">
    <source>
        <dbReference type="ARBA" id="ARBA00022679"/>
    </source>
</evidence>
<evidence type="ECO:0000256" key="12">
    <source>
        <dbReference type="ARBA" id="ARBA00048506"/>
    </source>
</evidence>
<comment type="catalytic activity">
    <reaction evidence="11">
        <text>(3Z)-decenoyl-[ACP] + malonyl-[ACP] + H(+) = 3-oxo-(5Z)-dodecenoyl-[ACP] + holo-[ACP] + CO2</text>
        <dbReference type="Rhea" id="RHEA:54940"/>
        <dbReference type="Rhea" id="RHEA-COMP:9623"/>
        <dbReference type="Rhea" id="RHEA-COMP:9685"/>
        <dbReference type="Rhea" id="RHEA-COMP:9927"/>
        <dbReference type="Rhea" id="RHEA-COMP:14042"/>
        <dbReference type="ChEBI" id="CHEBI:15378"/>
        <dbReference type="ChEBI" id="CHEBI:16526"/>
        <dbReference type="ChEBI" id="CHEBI:64479"/>
        <dbReference type="ChEBI" id="CHEBI:78449"/>
        <dbReference type="ChEBI" id="CHEBI:78798"/>
        <dbReference type="ChEBI" id="CHEBI:138410"/>
    </reaction>
    <physiologicalReaction direction="left-to-right" evidence="11">
        <dbReference type="Rhea" id="RHEA:54941"/>
    </physiologicalReaction>
</comment>
<dbReference type="SUPFAM" id="SSF53901">
    <property type="entry name" value="Thiolase-like"/>
    <property type="match status" value="2"/>
</dbReference>
<evidence type="ECO:0000256" key="4">
    <source>
        <dbReference type="ARBA" id="ARBA00013191"/>
    </source>
</evidence>
<evidence type="ECO:0000256" key="7">
    <source>
        <dbReference type="ARBA" id="ARBA00023315"/>
    </source>
</evidence>
<evidence type="ECO:0000313" key="16">
    <source>
        <dbReference type="Proteomes" id="UP001171902"/>
    </source>
</evidence>